<organism evidence="1 2">
    <name type="scientific">Limnobaculum allomyrinae</name>
    <dbReference type="NCBI Taxonomy" id="2791986"/>
    <lineage>
        <taxon>Bacteria</taxon>
        <taxon>Pseudomonadati</taxon>
        <taxon>Pseudomonadota</taxon>
        <taxon>Gammaproteobacteria</taxon>
        <taxon>Enterobacterales</taxon>
        <taxon>Budviciaceae</taxon>
        <taxon>Limnobaculum</taxon>
    </lineage>
</organism>
<evidence type="ECO:0000313" key="2">
    <source>
        <dbReference type="Proteomes" id="UP001296921"/>
    </source>
</evidence>
<dbReference type="Proteomes" id="UP001296921">
    <property type="component" value="Unassembled WGS sequence"/>
</dbReference>
<comment type="caution">
    <text evidence="1">The sequence shown here is derived from an EMBL/GenBank/DDBJ whole genome shotgun (WGS) entry which is preliminary data.</text>
</comment>
<proteinExistence type="predicted"/>
<sequence>MKLLSIAFNYLTGLCAQGYSDYASAKSGVGIDLSDIYKGAYTAQAVFLCVSHKHIQIYGGLARASSEAPGSFVAGKVNLVSSPPLIDLNGGDNSTTEENHHV</sequence>
<gene>
    <name evidence="1" type="ORF">I2494_17130</name>
</gene>
<name>A0ABS1IUG2_9GAMM</name>
<protein>
    <submittedName>
        <fullName evidence="1">Ash family protein</fullName>
    </submittedName>
</protein>
<evidence type="ECO:0000313" key="1">
    <source>
        <dbReference type="EMBL" id="MBK5145413.1"/>
    </source>
</evidence>
<keyword evidence="2" id="KW-1185">Reference proteome</keyword>
<reference evidence="1 2" key="1">
    <citation type="submission" date="2020-11" db="EMBL/GenBank/DDBJ databases">
        <title>Insectihabitans protaetiae gen. nov. sp. nov. and Insectihabitans allomyrinae sp. nov., isolated from larvae of Protaetia brevitarsis seulensis and Allomyrina dichotoma, respectively.</title>
        <authorList>
            <person name="Lee S.D."/>
            <person name="Byeon Y.-S."/>
            <person name="Kim S.-M."/>
            <person name="Yang H.L."/>
            <person name="Kim I.S."/>
        </authorList>
    </citation>
    <scope>NUCLEOTIDE SEQUENCE [LARGE SCALE GENOMIC DNA]</scope>
    <source>
        <strain evidence="1 2">BWR-B9</strain>
    </source>
</reference>
<dbReference type="EMBL" id="JADRCR010000010">
    <property type="protein sequence ID" value="MBK5145413.1"/>
    <property type="molecule type" value="Genomic_DNA"/>
</dbReference>
<accession>A0ABS1IUG2</accession>
<dbReference type="RefSeq" id="WP_218467983.1">
    <property type="nucleotide sequence ID" value="NZ_JADRCR010000010.1"/>
</dbReference>